<dbReference type="InterPro" id="IPR006674">
    <property type="entry name" value="HD_domain"/>
</dbReference>
<protein>
    <submittedName>
        <fullName evidence="2">HDIG domain-containing protein</fullName>
    </submittedName>
</protein>
<evidence type="ECO:0000313" key="3">
    <source>
        <dbReference type="Proteomes" id="UP001499978"/>
    </source>
</evidence>
<dbReference type="Gene3D" id="1.10.3210.10">
    <property type="entry name" value="Hypothetical protein af1432"/>
    <property type="match status" value="1"/>
</dbReference>
<dbReference type="EMBL" id="BAAARY010000001">
    <property type="protein sequence ID" value="GAA2510044.1"/>
    <property type="molecule type" value="Genomic_DNA"/>
</dbReference>
<dbReference type="InterPro" id="IPR003607">
    <property type="entry name" value="HD/PDEase_dom"/>
</dbReference>
<name>A0ABP6A3L5_9ACTN</name>
<dbReference type="CDD" id="cd00077">
    <property type="entry name" value="HDc"/>
    <property type="match status" value="1"/>
</dbReference>
<accession>A0ABP6A3L5</accession>
<dbReference type="Pfam" id="PF01966">
    <property type="entry name" value="HD"/>
    <property type="match status" value="1"/>
</dbReference>
<organism evidence="2 3">
    <name type="scientific">Pilimelia columellifera subsp. columellifera</name>
    <dbReference type="NCBI Taxonomy" id="706583"/>
    <lineage>
        <taxon>Bacteria</taxon>
        <taxon>Bacillati</taxon>
        <taxon>Actinomycetota</taxon>
        <taxon>Actinomycetes</taxon>
        <taxon>Micromonosporales</taxon>
        <taxon>Micromonosporaceae</taxon>
        <taxon>Pilimelia</taxon>
    </lineage>
</organism>
<reference evidence="3" key="1">
    <citation type="journal article" date="2019" name="Int. J. Syst. Evol. Microbiol.">
        <title>The Global Catalogue of Microorganisms (GCM) 10K type strain sequencing project: providing services to taxonomists for standard genome sequencing and annotation.</title>
        <authorList>
            <consortium name="The Broad Institute Genomics Platform"/>
            <consortium name="The Broad Institute Genome Sequencing Center for Infectious Disease"/>
            <person name="Wu L."/>
            <person name="Ma J."/>
        </authorList>
    </citation>
    <scope>NUCLEOTIDE SEQUENCE [LARGE SCALE GENOMIC DNA]</scope>
    <source>
        <strain evidence="3">JCM 3367</strain>
    </source>
</reference>
<keyword evidence="3" id="KW-1185">Reference proteome</keyword>
<comment type="caution">
    <text evidence="2">The sequence shown here is derived from an EMBL/GenBank/DDBJ whole genome shotgun (WGS) entry which is preliminary data.</text>
</comment>
<feature type="domain" description="HD" evidence="1">
    <location>
        <begin position="35"/>
        <end position="125"/>
    </location>
</feature>
<proteinExistence type="predicted"/>
<evidence type="ECO:0000313" key="2">
    <source>
        <dbReference type="EMBL" id="GAA2510044.1"/>
    </source>
</evidence>
<dbReference type="SUPFAM" id="SSF109604">
    <property type="entry name" value="HD-domain/PDEase-like"/>
    <property type="match status" value="1"/>
</dbReference>
<sequence length="195" mass="21164">MARVGGAPYAERMSDAVAAARSVAEGLLAEALPRRWRHVQAVGHKAEEIGRILPAEDRGVLACAAWLHDVGYAPSLVDTGLHALDGARWLARSGHAPRVAALVAHHSCASFEAAERGLSEALAEFRNEQSPTTDALWFADMTTGPDGQTLNAADRLAEIRRRYGPDDVVTRFWAKAEPTLLAAIRRVEARLRQPM</sequence>
<dbReference type="Proteomes" id="UP001499978">
    <property type="component" value="Unassembled WGS sequence"/>
</dbReference>
<gene>
    <name evidence="2" type="ORF">GCM10010201_00810</name>
</gene>
<evidence type="ECO:0000259" key="1">
    <source>
        <dbReference type="Pfam" id="PF01966"/>
    </source>
</evidence>